<dbReference type="EMBL" id="JADEWL010000016">
    <property type="protein sequence ID" value="MBE9212600.1"/>
    <property type="molecule type" value="Genomic_DNA"/>
</dbReference>
<evidence type="ECO:0000313" key="3">
    <source>
        <dbReference type="Proteomes" id="UP000620559"/>
    </source>
</evidence>
<feature type="region of interest" description="Disordered" evidence="1">
    <location>
        <begin position="109"/>
        <end position="142"/>
    </location>
</feature>
<keyword evidence="3" id="KW-1185">Reference proteome</keyword>
<dbReference type="AlphaFoldDB" id="A0A8J7F3J9"/>
<evidence type="ECO:0000256" key="1">
    <source>
        <dbReference type="SAM" id="MobiDB-lite"/>
    </source>
</evidence>
<protein>
    <submittedName>
        <fullName evidence="2">Uncharacterized protein</fullName>
    </submittedName>
</protein>
<sequence length="142" mass="15590">MKISISQLNKLVAATVTGFGIACIILPQASLAQSSQELSIPSSYQNNTFDTKQGDGDSIYGPQDGNFNPMSLIHRANFGTLDWQGFSSQNRQQINSEADLFRAKQERLLQQRQQQSTNGQQPSNFDFAFPVYTPGQTPASGN</sequence>
<feature type="region of interest" description="Disordered" evidence="1">
    <location>
        <begin position="43"/>
        <end position="66"/>
    </location>
</feature>
<comment type="caution">
    <text evidence="2">The sequence shown here is derived from an EMBL/GenBank/DDBJ whole genome shotgun (WGS) entry which is preliminary data.</text>
</comment>
<dbReference type="PROSITE" id="PS51257">
    <property type="entry name" value="PROKAR_LIPOPROTEIN"/>
    <property type="match status" value="1"/>
</dbReference>
<feature type="compositionally biased region" description="Low complexity" evidence="1">
    <location>
        <begin position="110"/>
        <end position="121"/>
    </location>
</feature>
<dbReference type="Proteomes" id="UP000620559">
    <property type="component" value="Unassembled WGS sequence"/>
</dbReference>
<evidence type="ECO:0000313" key="2">
    <source>
        <dbReference type="EMBL" id="MBE9212600.1"/>
    </source>
</evidence>
<reference evidence="2" key="1">
    <citation type="submission" date="2020-10" db="EMBL/GenBank/DDBJ databases">
        <authorList>
            <person name="Castelo-Branco R."/>
            <person name="Eusebio N."/>
            <person name="Adriana R."/>
            <person name="Vieira A."/>
            <person name="Brugerolle De Fraissinette N."/>
            <person name="Rezende De Castro R."/>
            <person name="Schneider M.P."/>
            <person name="Vasconcelos V."/>
            <person name="Leao P.N."/>
        </authorList>
    </citation>
    <scope>NUCLEOTIDE SEQUENCE</scope>
    <source>
        <strain evidence="2">LEGE 06105</strain>
    </source>
</reference>
<organism evidence="2 3">
    <name type="scientific">Plectonema cf. radiosum LEGE 06105</name>
    <dbReference type="NCBI Taxonomy" id="945769"/>
    <lineage>
        <taxon>Bacteria</taxon>
        <taxon>Bacillati</taxon>
        <taxon>Cyanobacteriota</taxon>
        <taxon>Cyanophyceae</taxon>
        <taxon>Oscillatoriophycideae</taxon>
        <taxon>Oscillatoriales</taxon>
        <taxon>Microcoleaceae</taxon>
        <taxon>Plectonema</taxon>
    </lineage>
</organism>
<dbReference type="RefSeq" id="WP_193918705.1">
    <property type="nucleotide sequence ID" value="NZ_JADEWL010000016.1"/>
</dbReference>
<proteinExistence type="predicted"/>
<accession>A0A8J7F3J9</accession>
<gene>
    <name evidence="2" type="ORF">IQ247_07700</name>
</gene>
<name>A0A8J7F3J9_9CYAN</name>